<dbReference type="NCBIfam" id="TIGR04183">
    <property type="entry name" value="Por_Secre_tail"/>
    <property type="match status" value="1"/>
</dbReference>
<dbReference type="RefSeq" id="WP_192008488.1">
    <property type="nucleotide sequence ID" value="NZ_JACYTQ010000001.1"/>
</dbReference>
<feature type="domain" description="Secretion system C-terminal sorting" evidence="2">
    <location>
        <begin position="160"/>
        <end position="236"/>
    </location>
</feature>
<evidence type="ECO:0000256" key="1">
    <source>
        <dbReference type="SAM" id="SignalP"/>
    </source>
</evidence>
<keyword evidence="4" id="KW-1185">Reference proteome</keyword>
<sequence length="238" mass="27131">MKNFLSLFTIIFILFQLSTAEARQVRVLSDKTQFTGKINNTQRKSVILQNDSDKANDYVLKFMRGQIGSSQDIKICLGDVCFDPRKDLAKIKIHLEPGEVYTDLYIEFHSGITETKGTFDLHFSNVENLRDVFIIEGVYEIFAPQDEEEVNHKDISFGSVYPNPSNKIAQIDYQIKNPDAKIKLLINSFIGNPIEELTLSPQQKTLLINVSDFNPGVYFYTLIVDGKNIVTKKLVVKK</sequence>
<feature type="chain" id="PRO_5047406300" evidence="1">
    <location>
        <begin position="23"/>
        <end position="238"/>
    </location>
</feature>
<name>A0ABR9AH74_9BACT</name>
<accession>A0ABR9AH74</accession>
<protein>
    <submittedName>
        <fullName evidence="3">T9SS type A sorting domain-containing protein</fullName>
    </submittedName>
</protein>
<dbReference type="EMBL" id="JACYTQ010000001">
    <property type="protein sequence ID" value="MBD8487884.1"/>
    <property type="molecule type" value="Genomic_DNA"/>
</dbReference>
<dbReference type="Pfam" id="PF18962">
    <property type="entry name" value="Por_Secre_tail"/>
    <property type="match status" value="1"/>
</dbReference>
<comment type="caution">
    <text evidence="3">The sequence shown here is derived from an EMBL/GenBank/DDBJ whole genome shotgun (WGS) entry which is preliminary data.</text>
</comment>
<evidence type="ECO:0000313" key="4">
    <source>
        <dbReference type="Proteomes" id="UP000647133"/>
    </source>
</evidence>
<proteinExistence type="predicted"/>
<dbReference type="Proteomes" id="UP000647133">
    <property type="component" value="Unassembled WGS sequence"/>
</dbReference>
<reference evidence="3 4" key="1">
    <citation type="submission" date="2020-09" db="EMBL/GenBank/DDBJ databases">
        <title>Echinicola sp. CAU 1574 isolated from sand of Sido Beach.</title>
        <authorList>
            <person name="Kim W."/>
        </authorList>
    </citation>
    <scope>NUCLEOTIDE SEQUENCE [LARGE SCALE GENOMIC DNA]</scope>
    <source>
        <strain evidence="3 4">CAU 1574</strain>
    </source>
</reference>
<keyword evidence="1" id="KW-0732">Signal</keyword>
<evidence type="ECO:0000259" key="2">
    <source>
        <dbReference type="Pfam" id="PF18962"/>
    </source>
</evidence>
<organism evidence="3 4">
    <name type="scientific">Echinicola arenosa</name>
    <dbReference type="NCBI Taxonomy" id="2774144"/>
    <lineage>
        <taxon>Bacteria</taxon>
        <taxon>Pseudomonadati</taxon>
        <taxon>Bacteroidota</taxon>
        <taxon>Cytophagia</taxon>
        <taxon>Cytophagales</taxon>
        <taxon>Cyclobacteriaceae</taxon>
        <taxon>Echinicola</taxon>
    </lineage>
</organism>
<feature type="signal peptide" evidence="1">
    <location>
        <begin position="1"/>
        <end position="22"/>
    </location>
</feature>
<gene>
    <name evidence="3" type="ORF">IFO69_03885</name>
</gene>
<evidence type="ECO:0000313" key="3">
    <source>
        <dbReference type="EMBL" id="MBD8487884.1"/>
    </source>
</evidence>
<dbReference type="InterPro" id="IPR026444">
    <property type="entry name" value="Secre_tail"/>
</dbReference>